<dbReference type="OrthoDB" id="83685at2"/>
<dbReference type="InterPro" id="IPR016024">
    <property type="entry name" value="ARM-type_fold"/>
</dbReference>
<proteinExistence type="predicted"/>
<organism evidence="1 2">
    <name type="scientific">Paenibacillus catalpae</name>
    <dbReference type="NCBI Taxonomy" id="1045775"/>
    <lineage>
        <taxon>Bacteria</taxon>
        <taxon>Bacillati</taxon>
        <taxon>Bacillota</taxon>
        <taxon>Bacilli</taxon>
        <taxon>Bacillales</taxon>
        <taxon>Paenibacillaceae</taxon>
        <taxon>Paenibacillus</taxon>
    </lineage>
</organism>
<dbReference type="InterPro" id="IPR011989">
    <property type="entry name" value="ARM-like"/>
</dbReference>
<protein>
    <submittedName>
        <fullName evidence="1">HEAT repeat-containing protein</fullName>
    </submittedName>
</protein>
<dbReference type="AlphaFoldDB" id="A0A1I1V957"/>
<reference evidence="2" key="1">
    <citation type="submission" date="2016-10" db="EMBL/GenBank/DDBJ databases">
        <authorList>
            <person name="Varghese N."/>
            <person name="Submissions S."/>
        </authorList>
    </citation>
    <scope>NUCLEOTIDE SEQUENCE [LARGE SCALE GENOMIC DNA]</scope>
    <source>
        <strain evidence="2">CGMCC 1.10784</strain>
    </source>
</reference>
<evidence type="ECO:0000313" key="2">
    <source>
        <dbReference type="Proteomes" id="UP000198855"/>
    </source>
</evidence>
<dbReference type="STRING" id="1045775.SAMN05216378_1416"/>
<sequence>MSVDILFNLQEETRRLFIAGSAMAAGDLRMTKLLPSIQKLGESSPVFKRLSGAVEELLHADREESAVKLLELSTLLGAILYTQGKTETAGESIPIQGSGVELRTESTYRKLHPFIEALTTKGQGRLEQIRASFEDGSFLDLRALPAVCSALDDSYSEIPDFVQTKLIPAFGRDAVPVLQKQLNLQGGKGDGRRLLLLHQQLGSSIIEFVKKAANSGSPEVKIAAITILGEYPEQESLLQELSLEKRKEVRLAAFFSLAKLGTSAAMQRLYEAATSKDREIAVEPVQKGASSALFSRLIQFGSEALERYSVQEGKARTESVEQIATVIRCLEGSGRQMAEEACSFLRKLLTTKSFLVQETENVQESAAALLLELDLPEADQFAVELSDNNKGTFIRYGFRAASKLMSPEEVYIRFSDVLGNGKSRAAKQLLSAVLELAAEQSRADGEHDGYGAVPEELWDTRWIGQFIRLEQTELVCLFAQRAKREITGYLSAKLQAARLNDWNALEILLTLFRIRYKNAPELYMELLEKSSVRSMYYLSWQHTHLLAFMPKAYTERLRAFAEKVTYESVRNQILAIIDALEEKPDELNEESGRSILKWIKNKMS</sequence>
<dbReference type="Gene3D" id="1.25.10.10">
    <property type="entry name" value="Leucine-rich Repeat Variant"/>
    <property type="match status" value="1"/>
</dbReference>
<accession>A0A1I1V957</accession>
<dbReference type="EMBL" id="FOMT01000001">
    <property type="protein sequence ID" value="SFD78518.1"/>
    <property type="molecule type" value="Genomic_DNA"/>
</dbReference>
<dbReference type="Proteomes" id="UP000198855">
    <property type="component" value="Unassembled WGS sequence"/>
</dbReference>
<keyword evidence="2" id="KW-1185">Reference proteome</keyword>
<dbReference type="SUPFAM" id="SSF48371">
    <property type="entry name" value="ARM repeat"/>
    <property type="match status" value="1"/>
</dbReference>
<evidence type="ECO:0000313" key="1">
    <source>
        <dbReference type="EMBL" id="SFD78518.1"/>
    </source>
</evidence>
<dbReference type="RefSeq" id="WP_091182662.1">
    <property type="nucleotide sequence ID" value="NZ_FOMT01000001.1"/>
</dbReference>
<dbReference type="Pfam" id="PF13646">
    <property type="entry name" value="HEAT_2"/>
    <property type="match status" value="1"/>
</dbReference>
<gene>
    <name evidence="1" type="ORF">SAMN05216378_1416</name>
</gene>
<name>A0A1I1V957_9BACL</name>